<protein>
    <submittedName>
        <fullName evidence="1">Uncharacterized protein</fullName>
    </submittedName>
</protein>
<dbReference type="EMBL" id="VSSQ01043092">
    <property type="protein sequence ID" value="MPM96741.1"/>
    <property type="molecule type" value="Genomic_DNA"/>
</dbReference>
<comment type="caution">
    <text evidence="1">The sequence shown here is derived from an EMBL/GenBank/DDBJ whole genome shotgun (WGS) entry which is preliminary data.</text>
</comment>
<sequence length="127" mass="14553">MELLARIKAVSGSLDGIFLSLFRAKRSCVPSVQYVDGAPMDDEKLRRLITEINDCRFISDRIAIVKLEVHSLQDLVEILNVCFWGDDCERLFEELSSAELCLLRAYLKGKPEAWQSNSGWEKHLESY</sequence>
<evidence type="ECO:0000313" key="1">
    <source>
        <dbReference type="EMBL" id="MPM96741.1"/>
    </source>
</evidence>
<gene>
    <name evidence="1" type="ORF">SDC9_143906</name>
</gene>
<name>A0A645E590_9ZZZZ</name>
<reference evidence="1" key="1">
    <citation type="submission" date="2019-08" db="EMBL/GenBank/DDBJ databases">
        <authorList>
            <person name="Kucharzyk K."/>
            <person name="Murdoch R.W."/>
            <person name="Higgins S."/>
            <person name="Loffler F."/>
        </authorList>
    </citation>
    <scope>NUCLEOTIDE SEQUENCE</scope>
</reference>
<organism evidence="1">
    <name type="scientific">bioreactor metagenome</name>
    <dbReference type="NCBI Taxonomy" id="1076179"/>
    <lineage>
        <taxon>unclassified sequences</taxon>
        <taxon>metagenomes</taxon>
        <taxon>ecological metagenomes</taxon>
    </lineage>
</organism>
<proteinExistence type="predicted"/>
<accession>A0A645E590</accession>
<dbReference type="AlphaFoldDB" id="A0A645E590"/>